<dbReference type="RefSeq" id="WP_378598957.1">
    <property type="nucleotide sequence ID" value="NZ_JBHSQN010000001.1"/>
</dbReference>
<gene>
    <name evidence="1" type="ORF">ACFP3H_02715</name>
</gene>
<dbReference type="EMBL" id="JBHSQN010000001">
    <property type="protein sequence ID" value="MFC6009950.1"/>
    <property type="molecule type" value="Genomic_DNA"/>
</dbReference>
<sequence>MRLATEVICRFVLAHREEFGAAPISRVLTGHGVKIAPRTFYAWRKREPC</sequence>
<evidence type="ECO:0000313" key="1">
    <source>
        <dbReference type="EMBL" id="MFC6009950.1"/>
    </source>
</evidence>
<reference evidence="2" key="1">
    <citation type="journal article" date="2019" name="Int. J. Syst. Evol. Microbiol.">
        <title>The Global Catalogue of Microorganisms (GCM) 10K type strain sequencing project: providing services to taxonomists for standard genome sequencing and annotation.</title>
        <authorList>
            <consortium name="The Broad Institute Genomics Platform"/>
            <consortium name="The Broad Institute Genome Sequencing Center for Infectious Disease"/>
            <person name="Wu L."/>
            <person name="Ma J."/>
        </authorList>
    </citation>
    <scope>NUCLEOTIDE SEQUENCE [LARGE SCALE GENOMIC DNA]</scope>
    <source>
        <strain evidence="2">CCUG 36956</strain>
    </source>
</reference>
<name>A0ABW1JL73_9NOCA</name>
<evidence type="ECO:0000313" key="2">
    <source>
        <dbReference type="Proteomes" id="UP001596223"/>
    </source>
</evidence>
<organism evidence="1 2">
    <name type="scientific">Nocardia lasii</name>
    <dbReference type="NCBI Taxonomy" id="1616107"/>
    <lineage>
        <taxon>Bacteria</taxon>
        <taxon>Bacillati</taxon>
        <taxon>Actinomycetota</taxon>
        <taxon>Actinomycetes</taxon>
        <taxon>Mycobacteriales</taxon>
        <taxon>Nocardiaceae</taxon>
        <taxon>Nocardia</taxon>
    </lineage>
</organism>
<proteinExistence type="predicted"/>
<dbReference type="Proteomes" id="UP001596223">
    <property type="component" value="Unassembled WGS sequence"/>
</dbReference>
<comment type="caution">
    <text evidence="1">The sequence shown here is derived from an EMBL/GenBank/DDBJ whole genome shotgun (WGS) entry which is preliminary data.</text>
</comment>
<keyword evidence="2" id="KW-1185">Reference proteome</keyword>
<evidence type="ECO:0008006" key="3">
    <source>
        <dbReference type="Google" id="ProtNLM"/>
    </source>
</evidence>
<accession>A0ABW1JL73</accession>
<protein>
    <recommendedName>
        <fullName evidence="3">IS3 family transposase</fullName>
    </recommendedName>
</protein>